<dbReference type="PATRIC" id="fig|1612624.7.peg.483"/>
<evidence type="ECO:0000256" key="2">
    <source>
        <dbReference type="ARBA" id="ARBA00023002"/>
    </source>
</evidence>
<gene>
    <name evidence="4" type="ORF">ADU59_02325</name>
</gene>
<keyword evidence="2" id="KW-0560">Oxidoreductase</keyword>
<dbReference type="PRINTS" id="PR00080">
    <property type="entry name" value="SDRFAMILY"/>
</dbReference>
<dbReference type="InterPro" id="IPR057326">
    <property type="entry name" value="KR_dom"/>
</dbReference>
<name>A0A1C7P7E7_9HYPH</name>
<reference evidence="4 5" key="1">
    <citation type="journal article" date="2016" name="Syst. Appl. Microbiol.">
        <title>Pararhizobium polonicum sp. nov. isolated from tumors on stone fruit rootstocks.</title>
        <authorList>
            <person name="Pulawska J."/>
            <person name="Kuzmanovic N."/>
            <person name="Willems A."/>
            <person name="Pothier J.F."/>
        </authorList>
    </citation>
    <scope>NUCLEOTIDE SEQUENCE [LARGE SCALE GENOMIC DNA]</scope>
    <source>
        <strain evidence="4 5">F5.1</strain>
    </source>
</reference>
<feature type="domain" description="Ketoreductase" evidence="3">
    <location>
        <begin position="11"/>
        <end position="193"/>
    </location>
</feature>
<protein>
    <submittedName>
        <fullName evidence="4">3-oxoacyl-ACP reductase</fullName>
    </submittedName>
</protein>
<proteinExistence type="inferred from homology"/>
<dbReference type="Gene3D" id="3.40.50.720">
    <property type="entry name" value="NAD(P)-binding Rossmann-like Domain"/>
    <property type="match status" value="1"/>
</dbReference>
<dbReference type="PANTHER" id="PTHR42760:SF115">
    <property type="entry name" value="3-OXOACYL-[ACYL-CARRIER-PROTEIN] REDUCTASE FABG"/>
    <property type="match status" value="1"/>
</dbReference>
<dbReference type="GO" id="GO:0005975">
    <property type="term" value="P:carbohydrate metabolic process"/>
    <property type="evidence" value="ECO:0007669"/>
    <property type="project" value="UniProtKB-ARBA"/>
</dbReference>
<evidence type="ECO:0000313" key="4">
    <source>
        <dbReference type="EMBL" id="OBZ97183.1"/>
    </source>
</evidence>
<dbReference type="EMBL" id="LGLV01000004">
    <property type="protein sequence ID" value="OBZ97183.1"/>
    <property type="molecule type" value="Genomic_DNA"/>
</dbReference>
<dbReference type="PROSITE" id="PS00061">
    <property type="entry name" value="ADH_SHORT"/>
    <property type="match status" value="1"/>
</dbReference>
<dbReference type="PANTHER" id="PTHR42760">
    <property type="entry name" value="SHORT-CHAIN DEHYDROGENASES/REDUCTASES FAMILY MEMBER"/>
    <property type="match status" value="1"/>
</dbReference>
<dbReference type="RefSeq" id="WP_068951297.1">
    <property type="nucleotide sequence ID" value="NZ_LGLV01000004.1"/>
</dbReference>
<dbReference type="AlphaFoldDB" id="A0A1C7P7E7"/>
<evidence type="ECO:0000256" key="1">
    <source>
        <dbReference type="ARBA" id="ARBA00006484"/>
    </source>
</evidence>
<organism evidence="4 5">
    <name type="scientific">Pararhizobium polonicum</name>
    <dbReference type="NCBI Taxonomy" id="1612624"/>
    <lineage>
        <taxon>Bacteria</taxon>
        <taxon>Pseudomonadati</taxon>
        <taxon>Pseudomonadota</taxon>
        <taxon>Alphaproteobacteria</taxon>
        <taxon>Hyphomicrobiales</taxon>
        <taxon>Rhizobiaceae</taxon>
        <taxon>Rhizobium/Agrobacterium group</taxon>
        <taxon>Pararhizobium</taxon>
    </lineage>
</organism>
<dbReference type="GO" id="GO:0016616">
    <property type="term" value="F:oxidoreductase activity, acting on the CH-OH group of donors, NAD or NADP as acceptor"/>
    <property type="evidence" value="ECO:0007669"/>
    <property type="project" value="UniProtKB-ARBA"/>
</dbReference>
<dbReference type="Pfam" id="PF13561">
    <property type="entry name" value="adh_short_C2"/>
    <property type="match status" value="1"/>
</dbReference>
<keyword evidence="5" id="KW-1185">Reference proteome</keyword>
<dbReference type="InterPro" id="IPR020904">
    <property type="entry name" value="Sc_DH/Rdtase_CS"/>
</dbReference>
<dbReference type="STRING" id="1612624.ADU59_02325"/>
<comment type="caution">
    <text evidence="4">The sequence shown here is derived from an EMBL/GenBank/DDBJ whole genome shotgun (WGS) entry which is preliminary data.</text>
</comment>
<dbReference type="PRINTS" id="PR00081">
    <property type="entry name" value="GDHRDH"/>
</dbReference>
<sequence length="257" mass="26962">MFFEKFRLDGKVAVITGGGRGIGLSCAEALAEAGATIVLLDLDAGITEAGRAALAAKGYRADTMVVDVTAPAAVTAVADEIAGKFGRIDILVANAGIGRTGTAAEDTPDELWLNVNDVNYNGVFWCNRAFGRHMLKAGSGAIVNIGSMSGYIVNRPLKQTYYNASKAAVHHLTASLAAEWADRGVRVNAVAPTYIETEMTKSAGLDQAVLDIWLRDTPMGRMGQPHEIASVVHFLASDASSLVTGATVKADAGFTCW</sequence>
<dbReference type="SUPFAM" id="SSF51735">
    <property type="entry name" value="NAD(P)-binding Rossmann-fold domains"/>
    <property type="match status" value="1"/>
</dbReference>
<dbReference type="OrthoDB" id="9796652at2"/>
<dbReference type="FunFam" id="3.40.50.720:FF:000240">
    <property type="entry name" value="SDR family oxidoreductase"/>
    <property type="match status" value="1"/>
</dbReference>
<comment type="similarity">
    <text evidence="1">Belongs to the short-chain dehydrogenases/reductases (SDR) family.</text>
</comment>
<dbReference type="InterPro" id="IPR036291">
    <property type="entry name" value="NAD(P)-bd_dom_sf"/>
</dbReference>
<evidence type="ECO:0000313" key="5">
    <source>
        <dbReference type="Proteomes" id="UP000093111"/>
    </source>
</evidence>
<dbReference type="Proteomes" id="UP000093111">
    <property type="component" value="Unassembled WGS sequence"/>
</dbReference>
<accession>A0A1C7P7E7</accession>
<dbReference type="SMART" id="SM00822">
    <property type="entry name" value="PKS_KR"/>
    <property type="match status" value="1"/>
</dbReference>
<evidence type="ECO:0000259" key="3">
    <source>
        <dbReference type="SMART" id="SM00822"/>
    </source>
</evidence>
<dbReference type="InterPro" id="IPR002347">
    <property type="entry name" value="SDR_fam"/>
</dbReference>